<dbReference type="EMBL" id="NFHB01000007">
    <property type="protein sequence ID" value="OUN02606.1"/>
    <property type="molecule type" value="Genomic_DNA"/>
</dbReference>
<dbReference type="GO" id="GO:0055085">
    <property type="term" value="P:transmembrane transport"/>
    <property type="evidence" value="ECO:0007669"/>
    <property type="project" value="InterPro"/>
</dbReference>
<dbReference type="GO" id="GO:0031992">
    <property type="term" value="F:energy transducer activity"/>
    <property type="evidence" value="ECO:0007669"/>
    <property type="project" value="TreeGrafter"/>
</dbReference>
<accession>A0A1Y3QSM4</accession>
<evidence type="ECO:0000313" key="4">
    <source>
        <dbReference type="Proteomes" id="UP000195772"/>
    </source>
</evidence>
<dbReference type="InterPro" id="IPR037682">
    <property type="entry name" value="TonB_C"/>
</dbReference>
<dbReference type="PROSITE" id="PS52015">
    <property type="entry name" value="TONB_CTD"/>
    <property type="match status" value="1"/>
</dbReference>
<feature type="signal peptide" evidence="1">
    <location>
        <begin position="1"/>
        <end position="24"/>
    </location>
</feature>
<feature type="chain" id="PRO_5012034020" description="TonB C-terminal domain-containing protein" evidence="1">
    <location>
        <begin position="25"/>
        <end position="302"/>
    </location>
</feature>
<dbReference type="AlphaFoldDB" id="A0A1Y3QSM4"/>
<dbReference type="SUPFAM" id="SSF74653">
    <property type="entry name" value="TolA/TonB C-terminal domain"/>
    <property type="match status" value="2"/>
</dbReference>
<dbReference type="Pfam" id="PF03544">
    <property type="entry name" value="TonB_C"/>
    <property type="match status" value="2"/>
</dbReference>
<evidence type="ECO:0000313" key="3">
    <source>
        <dbReference type="EMBL" id="OUN02606.1"/>
    </source>
</evidence>
<evidence type="ECO:0000259" key="2">
    <source>
        <dbReference type="PROSITE" id="PS52015"/>
    </source>
</evidence>
<comment type="caution">
    <text evidence="3">The sequence shown here is derived from an EMBL/GenBank/DDBJ whole genome shotgun (WGS) entry which is preliminary data.</text>
</comment>
<organism evidence="3 4">
    <name type="scientific">Alistipes onderdonkii</name>
    <dbReference type="NCBI Taxonomy" id="328813"/>
    <lineage>
        <taxon>Bacteria</taxon>
        <taxon>Pseudomonadati</taxon>
        <taxon>Bacteroidota</taxon>
        <taxon>Bacteroidia</taxon>
        <taxon>Bacteroidales</taxon>
        <taxon>Rikenellaceae</taxon>
        <taxon>Alistipes</taxon>
    </lineage>
</organism>
<dbReference type="eggNOG" id="COG0810">
    <property type="taxonomic scope" value="Bacteria"/>
</dbReference>
<gene>
    <name evidence="3" type="ORF">B5G41_11210</name>
</gene>
<dbReference type="InterPro" id="IPR051045">
    <property type="entry name" value="TonB-dependent_transducer"/>
</dbReference>
<evidence type="ECO:0000256" key="1">
    <source>
        <dbReference type="SAM" id="SignalP"/>
    </source>
</evidence>
<protein>
    <recommendedName>
        <fullName evidence="2">TonB C-terminal domain-containing protein</fullName>
    </recommendedName>
</protein>
<dbReference type="Proteomes" id="UP000195772">
    <property type="component" value="Unassembled WGS sequence"/>
</dbReference>
<keyword evidence="1" id="KW-0732">Signal</keyword>
<name>A0A1Y3QSM4_9BACT</name>
<dbReference type="PANTHER" id="PTHR33446">
    <property type="entry name" value="PROTEIN TONB-RELATED"/>
    <property type="match status" value="1"/>
</dbReference>
<proteinExistence type="predicted"/>
<dbReference type="PANTHER" id="PTHR33446:SF2">
    <property type="entry name" value="PROTEIN TONB"/>
    <property type="match status" value="1"/>
</dbReference>
<feature type="domain" description="TonB C-terminal" evidence="2">
    <location>
        <begin position="183"/>
        <end position="280"/>
    </location>
</feature>
<sequence length="302" mass="33336">MKMTRFFFLLAALPYFAGSAAAHPAILPDSSVVVRPDTAASDRTVYLRVDEPPRFLGGDVLAFRDWVFRHLCFGGEMFREGVEARLVVSFVVGRQGAVEEPEVVSSTDERCSAEVLRVLASAPRWTPGRLGDVAVRTKLVMPVNIQLAVPTAADSLAAGLSDGIPLEEDVAGELEQMPLFQGGDLQSFRKWVMENLKYPREALEDEVEDDIVVTFIVEKDGTLSDIVVEQGKNLALIREVGRVLTLSPNWEPGRLGNGEPVRVRYTLPLIFRLDRTRPAGQPVRPSVPGREVRVGVDDYSCF</sequence>
<reference evidence="4" key="1">
    <citation type="submission" date="2017-04" db="EMBL/GenBank/DDBJ databases">
        <title>Function of individual gut microbiota members based on whole genome sequencing of pure cultures obtained from chicken caecum.</title>
        <authorList>
            <person name="Medvecky M."/>
            <person name="Cejkova D."/>
            <person name="Polansky O."/>
            <person name="Karasova D."/>
            <person name="Kubasova T."/>
            <person name="Cizek A."/>
            <person name="Rychlik I."/>
        </authorList>
    </citation>
    <scope>NUCLEOTIDE SEQUENCE [LARGE SCALE GENOMIC DNA]</scope>
    <source>
        <strain evidence="4">An90</strain>
    </source>
</reference>
<dbReference type="Gene3D" id="3.30.1150.10">
    <property type="match status" value="2"/>
</dbReference>
<dbReference type="GO" id="GO:0098797">
    <property type="term" value="C:plasma membrane protein complex"/>
    <property type="evidence" value="ECO:0007669"/>
    <property type="project" value="TreeGrafter"/>
</dbReference>